<keyword evidence="8" id="KW-1185">Reference proteome</keyword>
<dbReference type="OrthoDB" id="9779930at2"/>
<dbReference type="EMBL" id="CP016379">
    <property type="protein sequence ID" value="AZR73962.1"/>
    <property type="molecule type" value="Genomic_DNA"/>
</dbReference>
<comment type="function">
    <text evidence="1 6">Required for the transposition of the insertion element.</text>
</comment>
<evidence type="ECO:0000256" key="5">
    <source>
        <dbReference type="ARBA" id="ARBA00023172"/>
    </source>
</evidence>
<evidence type="ECO:0000256" key="2">
    <source>
        <dbReference type="ARBA" id="ARBA00010961"/>
    </source>
</evidence>
<dbReference type="KEGG" id="aft:BBF96_11505"/>
<dbReference type="Proteomes" id="UP000267250">
    <property type="component" value="Chromosome"/>
</dbReference>
<evidence type="ECO:0000313" key="7">
    <source>
        <dbReference type="EMBL" id="AZR73962.1"/>
    </source>
</evidence>
<comment type="similarity">
    <text evidence="2 6">Belongs to the transposase mutator family.</text>
</comment>
<accession>A0A3S9T0K7</accession>
<dbReference type="Pfam" id="PF00872">
    <property type="entry name" value="Transposase_mut"/>
    <property type="match status" value="1"/>
</dbReference>
<name>A0A3S9T0K7_9FIRM</name>
<sequence length="96" mass="11329">MNNILQKLLAGQVNLDSLLTDLIKEFIQKLLKAELTEFLNYEKYDPKDKNSGNSRNGYYTRSLKTKYVNIQDLKVPRDRNGEFKTVLFEPYQCYDN</sequence>
<dbReference type="GO" id="GO:0003677">
    <property type="term" value="F:DNA binding"/>
    <property type="evidence" value="ECO:0007669"/>
    <property type="project" value="UniProtKB-UniRule"/>
</dbReference>
<dbReference type="GO" id="GO:0006313">
    <property type="term" value="P:DNA transposition"/>
    <property type="evidence" value="ECO:0007669"/>
    <property type="project" value="UniProtKB-UniRule"/>
</dbReference>
<evidence type="ECO:0000256" key="1">
    <source>
        <dbReference type="ARBA" id="ARBA00002190"/>
    </source>
</evidence>
<keyword evidence="4 6" id="KW-0238">DNA-binding</keyword>
<evidence type="ECO:0000256" key="3">
    <source>
        <dbReference type="ARBA" id="ARBA00022578"/>
    </source>
</evidence>
<keyword evidence="5 6" id="KW-0233">DNA recombination</keyword>
<dbReference type="PANTHER" id="PTHR33217">
    <property type="entry name" value="TRANSPOSASE FOR INSERTION SEQUENCE ELEMENT IS1081"/>
    <property type="match status" value="1"/>
</dbReference>
<evidence type="ECO:0000313" key="8">
    <source>
        <dbReference type="Proteomes" id="UP000267250"/>
    </source>
</evidence>
<reference evidence="7 8" key="1">
    <citation type="submission" date="2016-07" db="EMBL/GenBank/DDBJ databases">
        <title>Genome and transcriptome analysis of iron-reducing fermentative bacteria Anoxybacter fermentans.</title>
        <authorList>
            <person name="Zeng X."/>
            <person name="Shao Z."/>
        </authorList>
    </citation>
    <scope>NUCLEOTIDE SEQUENCE [LARGE SCALE GENOMIC DNA]</scope>
    <source>
        <strain evidence="7 8">DY22613</strain>
    </source>
</reference>
<dbReference type="InterPro" id="IPR001207">
    <property type="entry name" value="Transposase_mutator"/>
</dbReference>
<evidence type="ECO:0000256" key="4">
    <source>
        <dbReference type="ARBA" id="ARBA00023125"/>
    </source>
</evidence>
<keyword evidence="6" id="KW-0814">Transposable element</keyword>
<protein>
    <recommendedName>
        <fullName evidence="6">Mutator family transposase</fullName>
    </recommendedName>
</protein>
<dbReference type="PANTHER" id="PTHR33217:SF7">
    <property type="entry name" value="TRANSPOSASE FOR INSERTION SEQUENCE ELEMENT IS1081"/>
    <property type="match status" value="1"/>
</dbReference>
<dbReference type="AlphaFoldDB" id="A0A3S9T0K7"/>
<keyword evidence="3 6" id="KW-0815">Transposition</keyword>
<dbReference type="GO" id="GO:0004803">
    <property type="term" value="F:transposase activity"/>
    <property type="evidence" value="ECO:0007669"/>
    <property type="project" value="UniProtKB-UniRule"/>
</dbReference>
<evidence type="ECO:0000256" key="6">
    <source>
        <dbReference type="RuleBase" id="RU365089"/>
    </source>
</evidence>
<gene>
    <name evidence="7" type="ORF">BBF96_11505</name>
</gene>
<proteinExistence type="inferred from homology"/>
<organism evidence="7 8">
    <name type="scientific">Anoxybacter fermentans</name>
    <dbReference type="NCBI Taxonomy" id="1323375"/>
    <lineage>
        <taxon>Bacteria</taxon>
        <taxon>Bacillati</taxon>
        <taxon>Bacillota</taxon>
        <taxon>Clostridia</taxon>
        <taxon>Halanaerobiales</taxon>
        <taxon>Anoxybacter</taxon>
    </lineage>
</organism>